<dbReference type="CDD" id="cd00413">
    <property type="entry name" value="Glyco_hydrolase_16"/>
    <property type="match status" value="1"/>
</dbReference>
<feature type="domain" description="GH16" evidence="1">
    <location>
        <begin position="1"/>
        <end position="252"/>
    </location>
</feature>
<accession>A0A2T4URP6</accession>
<dbReference type="SUPFAM" id="SSF49899">
    <property type="entry name" value="Concanavalin A-like lectins/glucanases"/>
    <property type="match status" value="1"/>
</dbReference>
<dbReference type="InterPro" id="IPR013320">
    <property type="entry name" value="ConA-like_dom_sf"/>
</dbReference>
<proteinExistence type="predicted"/>
<protein>
    <recommendedName>
        <fullName evidence="1">GH16 domain-containing protein</fullName>
    </recommendedName>
</protein>
<dbReference type="GO" id="GO:0005975">
    <property type="term" value="P:carbohydrate metabolic process"/>
    <property type="evidence" value="ECO:0007669"/>
    <property type="project" value="InterPro"/>
</dbReference>
<organism evidence="2 3">
    <name type="scientific">Rathayibacter caricis DSM 15933</name>
    <dbReference type="NCBI Taxonomy" id="1328867"/>
    <lineage>
        <taxon>Bacteria</taxon>
        <taxon>Bacillati</taxon>
        <taxon>Actinomycetota</taxon>
        <taxon>Actinomycetes</taxon>
        <taxon>Micrococcales</taxon>
        <taxon>Microbacteriaceae</taxon>
        <taxon>Rathayibacter</taxon>
    </lineage>
</organism>
<evidence type="ECO:0000313" key="3">
    <source>
        <dbReference type="Proteomes" id="UP000241085"/>
    </source>
</evidence>
<name>A0A2T4URP6_9MICO</name>
<dbReference type="EMBL" id="PZPL01000001">
    <property type="protein sequence ID" value="PTL72196.1"/>
    <property type="molecule type" value="Genomic_DNA"/>
</dbReference>
<dbReference type="PROSITE" id="PS51762">
    <property type="entry name" value="GH16_2"/>
    <property type="match status" value="1"/>
</dbReference>
<dbReference type="AlphaFoldDB" id="A0A2T4URP6"/>
<dbReference type="Gene3D" id="2.60.120.200">
    <property type="match status" value="1"/>
</dbReference>
<dbReference type="GO" id="GO:0004553">
    <property type="term" value="F:hydrolase activity, hydrolyzing O-glycosyl compounds"/>
    <property type="evidence" value="ECO:0007669"/>
    <property type="project" value="InterPro"/>
</dbReference>
<comment type="caution">
    <text evidence="2">The sequence shown here is derived from an EMBL/GenBank/DDBJ whole genome shotgun (WGS) entry which is preliminary data.</text>
</comment>
<gene>
    <name evidence="2" type="ORF">C1I63_04615</name>
</gene>
<keyword evidence="3" id="KW-1185">Reference proteome</keyword>
<dbReference type="Proteomes" id="UP000241085">
    <property type="component" value="Unassembled WGS sequence"/>
</dbReference>
<dbReference type="InterPro" id="IPR000757">
    <property type="entry name" value="Beta-glucanase-like"/>
</dbReference>
<evidence type="ECO:0000313" key="2">
    <source>
        <dbReference type="EMBL" id="PTL72196.1"/>
    </source>
</evidence>
<reference evidence="2 3" key="1">
    <citation type="submission" date="2018-03" db="EMBL/GenBank/DDBJ databases">
        <title>Bacteriophage NCPPB3778 and a type I-E CRISPR drive the evolution of the US Biological Select Agent, Rathayibacter toxicus.</title>
        <authorList>
            <person name="Davis E.W.II."/>
            <person name="Tabima J.F."/>
            <person name="Weisberg A.J."/>
            <person name="Dantas Lopes L."/>
            <person name="Wiseman M.S."/>
            <person name="Wiseman M.S."/>
            <person name="Pupko T."/>
            <person name="Belcher M.S."/>
            <person name="Sechler A.J."/>
            <person name="Tancos M.A."/>
            <person name="Schroeder B.K."/>
            <person name="Murray T.D."/>
            <person name="Luster D.G."/>
            <person name="Schneider W.L."/>
            <person name="Rogers E."/>
            <person name="Andreote F.D."/>
            <person name="Grunwald N.J."/>
            <person name="Putnam M.L."/>
            <person name="Chang J.H."/>
        </authorList>
    </citation>
    <scope>NUCLEOTIDE SEQUENCE [LARGE SCALE GENOMIC DNA]</scope>
    <source>
        <strain evidence="2 3">DSM 15933</strain>
    </source>
</reference>
<evidence type="ECO:0000259" key="1">
    <source>
        <dbReference type="PROSITE" id="PS51762"/>
    </source>
</evidence>
<sequence length="252" mass="28412">MTAMTSFTDGFDHRRLDPERWIDHYLPQWTEPERSRARWSLDDDGLLLRIDADQPPWRDDDGAMRVSNLQTASFAGPLGSDRGTHRHRPDLRVRTEVPTRRLWTPTGGHVEALLSANPDPSCMLAVWLVGTEESSPDDSGEITVAELFGSLRGERRSTVRTGVKSVNDPRLRTDVVDVELPIDAAEPHLYSADWSEDGVVLSIDGAVVHRVAQWLPYPLQLMIDLFEFPEEGPRDPAAYPRTARVHHVRGHS</sequence>